<reference evidence="1 2" key="1">
    <citation type="submission" date="2021-11" db="EMBL/GenBank/DDBJ databases">
        <authorList>
            <person name="Islam A."/>
            <person name="Islam S."/>
            <person name="Flora M.S."/>
            <person name="Rahman M."/>
            <person name="Ziaur R.M."/>
            <person name="Epstein J.H."/>
            <person name="Hassan M."/>
            <person name="Klassen M."/>
            <person name="Woodard K."/>
            <person name="Webb A."/>
            <person name="Webby R.J."/>
            <person name="El Zowalaty M.E."/>
        </authorList>
    </citation>
    <scope>NUCLEOTIDE SEQUENCE [LARGE SCALE GENOMIC DNA]</scope>
    <source>
        <strain evidence="1">Pbs1</strain>
    </source>
</reference>
<dbReference type="EMBL" id="CAKLCB010000078">
    <property type="protein sequence ID" value="CAH0514602.1"/>
    <property type="molecule type" value="Genomic_DNA"/>
</dbReference>
<comment type="caution">
    <text evidence="1">The sequence shown here is derived from an EMBL/GenBank/DDBJ whole genome shotgun (WGS) entry which is preliminary data.</text>
</comment>
<dbReference type="Proteomes" id="UP001158986">
    <property type="component" value="Unassembled WGS sequence"/>
</dbReference>
<name>A0ABN8CNV6_9STRA</name>
<keyword evidence="2" id="KW-1185">Reference proteome</keyword>
<accession>A0ABN8CNV6</accession>
<proteinExistence type="predicted"/>
<organism evidence="1 2">
    <name type="scientific">Peronospora belbahrii</name>
    <dbReference type="NCBI Taxonomy" id="622444"/>
    <lineage>
        <taxon>Eukaryota</taxon>
        <taxon>Sar</taxon>
        <taxon>Stramenopiles</taxon>
        <taxon>Oomycota</taxon>
        <taxon>Peronosporomycetes</taxon>
        <taxon>Peronosporales</taxon>
        <taxon>Peronosporaceae</taxon>
        <taxon>Peronospora</taxon>
    </lineage>
</organism>
<evidence type="ECO:0000313" key="2">
    <source>
        <dbReference type="Proteomes" id="UP001158986"/>
    </source>
</evidence>
<sequence>MQECYINLPPLCACFQRSRIKLASEGKRFDSCDLPAQVIIAPYDLFQRRTVETLAPMTTCTFSWSREGRSVAACRGFESDDLTLALRR</sequence>
<evidence type="ECO:0000313" key="1">
    <source>
        <dbReference type="EMBL" id="CAH0514602.1"/>
    </source>
</evidence>
<protein>
    <submittedName>
        <fullName evidence="1">Uncharacterized protein</fullName>
    </submittedName>
</protein>
<gene>
    <name evidence="1" type="ORF">PBS001_LOCUS1346</name>
</gene>